<dbReference type="EMBL" id="JAPDGR010000203">
    <property type="protein sequence ID" value="KAJ2993719.1"/>
    <property type="molecule type" value="Genomic_DNA"/>
</dbReference>
<protein>
    <submittedName>
        <fullName evidence="1">Uncharacterized protein</fullName>
    </submittedName>
</protein>
<accession>A0ACC1PKT9</accession>
<name>A0ACC1PKT9_9PEZI</name>
<reference evidence="1" key="1">
    <citation type="submission" date="2022-10" db="EMBL/GenBank/DDBJ databases">
        <title>Genome Sequence of Xylaria curta.</title>
        <authorList>
            <person name="Buettner E."/>
        </authorList>
    </citation>
    <scope>NUCLEOTIDE SEQUENCE</scope>
    <source>
        <strain evidence="1">Babe10</strain>
    </source>
</reference>
<keyword evidence="2" id="KW-1185">Reference proteome</keyword>
<evidence type="ECO:0000313" key="2">
    <source>
        <dbReference type="Proteomes" id="UP001143856"/>
    </source>
</evidence>
<gene>
    <name evidence="1" type="ORF">NUW58_g1759</name>
</gene>
<dbReference type="Proteomes" id="UP001143856">
    <property type="component" value="Unassembled WGS sequence"/>
</dbReference>
<proteinExistence type="predicted"/>
<sequence>MSDPTKTAADFKPDDVAPAPSVLDDQVDNKSIKYDSVFGELSEDGPNFRGVGWMGTSVLMMKPQFGLGVLSIPFVLQVLGLVPGVLAIVGIGIISLWSSYIVGEFKLRHRHVYGIDDAADMMFGKWGREVFGVVFCLFFIFCAAAAMITVSVAFNAVSTHGARTAIFIAVAGIVGFVFGSIRTLSRIKRVEKSELFLGGLNLGREFRSNIWLS</sequence>
<organism evidence="1 2">
    <name type="scientific">Xylaria curta</name>
    <dbReference type="NCBI Taxonomy" id="42375"/>
    <lineage>
        <taxon>Eukaryota</taxon>
        <taxon>Fungi</taxon>
        <taxon>Dikarya</taxon>
        <taxon>Ascomycota</taxon>
        <taxon>Pezizomycotina</taxon>
        <taxon>Sordariomycetes</taxon>
        <taxon>Xylariomycetidae</taxon>
        <taxon>Xylariales</taxon>
        <taxon>Xylariaceae</taxon>
        <taxon>Xylaria</taxon>
    </lineage>
</organism>
<comment type="caution">
    <text evidence="1">The sequence shown here is derived from an EMBL/GenBank/DDBJ whole genome shotgun (WGS) entry which is preliminary data.</text>
</comment>
<evidence type="ECO:0000313" key="1">
    <source>
        <dbReference type="EMBL" id="KAJ2993719.1"/>
    </source>
</evidence>